<name>A0ABT1THU8_9GAMM</name>
<sequence length="160" mass="17022">MAELLFIATTVFVAYVVYTAINGGKDQPEDASQPSATPESTPEPAATTPDTPPPTKPEAAKPVAAKPSGKPAETKPKAAKAATAKKTKPESIAADSVKNPKTGEIAKLPPNYSFAKRWIKEALVEEGLVDKIYKNSELNDDTNAKIQTALNALKAMKKYQ</sequence>
<accession>A0ABT1THU8</accession>
<keyword evidence="3" id="KW-1185">Reference proteome</keyword>
<comment type="caution">
    <text evidence="2">The sequence shown here is derived from an EMBL/GenBank/DDBJ whole genome shotgun (WGS) entry which is preliminary data.</text>
</comment>
<dbReference type="EMBL" id="JANIBJ010000018">
    <property type="protein sequence ID" value="MCQ8104672.1"/>
    <property type="molecule type" value="Genomic_DNA"/>
</dbReference>
<feature type="compositionally biased region" description="Low complexity" evidence="1">
    <location>
        <begin position="60"/>
        <end position="71"/>
    </location>
</feature>
<dbReference type="Proteomes" id="UP001524499">
    <property type="component" value="Unassembled WGS sequence"/>
</dbReference>
<evidence type="ECO:0000313" key="2">
    <source>
        <dbReference type="EMBL" id="MCQ8104672.1"/>
    </source>
</evidence>
<reference evidence="2 3" key="1">
    <citation type="submission" date="2022-07" db="EMBL/GenBank/DDBJ databases">
        <title>Methylomonas rivi sp. nov., Methylomonas rosea sp. nov., Methylomonas aureus sp. nov. and Methylomonas subterranea sp. nov., four novel methanotrophs isolated from a freshwater creek and the deep terrestrial subsurface.</title>
        <authorList>
            <person name="Abin C."/>
            <person name="Sankaranarayanan K."/>
            <person name="Garner C."/>
            <person name="Sindelar R."/>
            <person name="Kotary K."/>
            <person name="Garner R."/>
            <person name="Barclay S."/>
            <person name="Lawson P."/>
            <person name="Krumholz L."/>
        </authorList>
    </citation>
    <scope>NUCLEOTIDE SEQUENCE [LARGE SCALE GENOMIC DNA]</scope>
    <source>
        <strain evidence="2 3">SURF-2</strain>
    </source>
</reference>
<feature type="region of interest" description="Disordered" evidence="1">
    <location>
        <begin position="24"/>
        <end position="107"/>
    </location>
</feature>
<gene>
    <name evidence="2" type="ORF">NP590_11195</name>
</gene>
<organism evidence="2 3">
    <name type="scientific">Methylomonas subterranea</name>
    <dbReference type="NCBI Taxonomy" id="2952225"/>
    <lineage>
        <taxon>Bacteria</taxon>
        <taxon>Pseudomonadati</taxon>
        <taxon>Pseudomonadota</taxon>
        <taxon>Gammaproteobacteria</taxon>
        <taxon>Methylococcales</taxon>
        <taxon>Methylococcaceae</taxon>
        <taxon>Methylomonas</taxon>
    </lineage>
</organism>
<dbReference type="RefSeq" id="WP_256602472.1">
    <property type="nucleotide sequence ID" value="NZ_JANIBJ010000018.1"/>
</dbReference>
<evidence type="ECO:0000313" key="3">
    <source>
        <dbReference type="Proteomes" id="UP001524499"/>
    </source>
</evidence>
<protein>
    <submittedName>
        <fullName evidence="2">Uncharacterized protein</fullName>
    </submittedName>
</protein>
<feature type="compositionally biased region" description="Low complexity" evidence="1">
    <location>
        <begin position="34"/>
        <end position="49"/>
    </location>
</feature>
<proteinExistence type="predicted"/>
<evidence type="ECO:0000256" key="1">
    <source>
        <dbReference type="SAM" id="MobiDB-lite"/>
    </source>
</evidence>